<dbReference type="InterPro" id="IPR000835">
    <property type="entry name" value="HTH_MarR-typ"/>
</dbReference>
<dbReference type="PRINTS" id="PR00598">
    <property type="entry name" value="HTHMARR"/>
</dbReference>
<gene>
    <name evidence="5" type="ORF">BN4615_P8540</name>
</gene>
<dbReference type="Pfam" id="PF12802">
    <property type="entry name" value="MarR_2"/>
    <property type="match status" value="1"/>
</dbReference>
<keyword evidence="1" id="KW-0805">Transcription regulation</keyword>
<dbReference type="SMART" id="SM00347">
    <property type="entry name" value="HTH_MARR"/>
    <property type="match status" value="1"/>
</dbReference>
<keyword evidence="2" id="KW-0238">DNA-binding</keyword>
<dbReference type="GO" id="GO:0003677">
    <property type="term" value="F:DNA binding"/>
    <property type="evidence" value="ECO:0007669"/>
    <property type="project" value="UniProtKB-KW"/>
</dbReference>
<dbReference type="InterPro" id="IPR036388">
    <property type="entry name" value="WH-like_DNA-bd_sf"/>
</dbReference>
<dbReference type="Gene3D" id="1.10.10.10">
    <property type="entry name" value="Winged helix-like DNA-binding domain superfamily/Winged helix DNA-binding domain"/>
    <property type="match status" value="1"/>
</dbReference>
<dbReference type="PANTHER" id="PTHR42756:SF1">
    <property type="entry name" value="TRANSCRIPTIONAL REPRESSOR OF EMRAB OPERON"/>
    <property type="match status" value="1"/>
</dbReference>
<proteinExistence type="predicted"/>
<evidence type="ECO:0000256" key="1">
    <source>
        <dbReference type="ARBA" id="ARBA00023015"/>
    </source>
</evidence>
<keyword evidence="3" id="KW-0804">Transcription</keyword>
<dbReference type="PANTHER" id="PTHR42756">
    <property type="entry name" value="TRANSCRIPTIONAL REGULATOR, MARR"/>
    <property type="match status" value="1"/>
</dbReference>
<dbReference type="PROSITE" id="PS50995">
    <property type="entry name" value="HTH_MARR_2"/>
    <property type="match status" value="1"/>
</dbReference>
<evidence type="ECO:0000256" key="2">
    <source>
        <dbReference type="ARBA" id="ARBA00023125"/>
    </source>
</evidence>
<dbReference type="AlphaFoldDB" id="A0A1M4EJT1"/>
<name>A0A1M4EJT1_9ACTN</name>
<dbReference type="EMBL" id="LT559118">
    <property type="protein sequence ID" value="SBO99024.1"/>
    <property type="molecule type" value="Genomic_DNA"/>
</dbReference>
<dbReference type="InterPro" id="IPR036390">
    <property type="entry name" value="WH_DNA-bd_sf"/>
</dbReference>
<sequence length="140" mass="15052">MSTRSLAYLFKHANQRLSDLMGPALEPCGIDGREFGVLSVLGGSEPLSQLEAAQRMGIDRTTMVAMVDGLERKGLVGRRPHPADRRKNIVEPTERGREVLAEAERVVAAAEAEFLAPLPGGDAQVLRAALERLVPPRSGG</sequence>
<evidence type="ECO:0000256" key="3">
    <source>
        <dbReference type="ARBA" id="ARBA00023163"/>
    </source>
</evidence>
<evidence type="ECO:0000313" key="5">
    <source>
        <dbReference type="EMBL" id="SBO99024.1"/>
    </source>
</evidence>
<reference evidence="5" key="1">
    <citation type="submission" date="2016-04" db="EMBL/GenBank/DDBJ databases">
        <authorList>
            <person name="Evans L.H."/>
            <person name="Alamgir A."/>
            <person name="Owens N."/>
            <person name="Weber N.D."/>
            <person name="Virtaneva K."/>
            <person name="Barbian K."/>
            <person name="Babar A."/>
            <person name="Rosenke K."/>
        </authorList>
    </citation>
    <scope>NUCLEOTIDE SEQUENCE</scope>
    <source>
        <strain evidence="5">Nono1</strain>
    </source>
</reference>
<dbReference type="SUPFAM" id="SSF46785">
    <property type="entry name" value="Winged helix' DNA-binding domain"/>
    <property type="match status" value="1"/>
</dbReference>
<organism evidence="5">
    <name type="scientific">Nonomuraea gerenzanensis</name>
    <dbReference type="NCBI Taxonomy" id="93944"/>
    <lineage>
        <taxon>Bacteria</taxon>
        <taxon>Bacillati</taxon>
        <taxon>Actinomycetota</taxon>
        <taxon>Actinomycetes</taxon>
        <taxon>Streptosporangiales</taxon>
        <taxon>Streptosporangiaceae</taxon>
        <taxon>Nonomuraea</taxon>
    </lineage>
</organism>
<evidence type="ECO:0000259" key="4">
    <source>
        <dbReference type="PROSITE" id="PS50995"/>
    </source>
</evidence>
<protein>
    <submittedName>
        <fullName evidence="5">Transcriptional regulator, MarR family</fullName>
    </submittedName>
</protein>
<accession>A0A1M4EJT1</accession>
<dbReference type="RefSeq" id="WP_225267745.1">
    <property type="nucleotide sequence ID" value="NZ_CP084058.1"/>
</dbReference>
<dbReference type="GO" id="GO:0003700">
    <property type="term" value="F:DNA-binding transcription factor activity"/>
    <property type="evidence" value="ECO:0007669"/>
    <property type="project" value="InterPro"/>
</dbReference>
<feature type="domain" description="HTH marR-type" evidence="4">
    <location>
        <begin position="3"/>
        <end position="135"/>
    </location>
</feature>